<dbReference type="NCBIfam" id="NF005940">
    <property type="entry name" value="PRK07986.1"/>
    <property type="match status" value="1"/>
</dbReference>
<dbReference type="Proteomes" id="UP000008795">
    <property type="component" value="Chromosome"/>
</dbReference>
<dbReference type="InterPro" id="IPR005815">
    <property type="entry name" value="BioA"/>
</dbReference>
<evidence type="ECO:0000256" key="18">
    <source>
        <dbReference type="ARBA" id="ARBA00023268"/>
    </source>
</evidence>
<keyword evidence="11 22" id="KW-0949">S-adenosyl-L-methionine</keyword>
<comment type="cofactor">
    <cofactor evidence="1 21">
        <name>pyridoxal 5'-phosphate</name>
        <dbReference type="ChEBI" id="CHEBI:597326"/>
    </cofactor>
</comment>
<evidence type="ECO:0000256" key="12">
    <source>
        <dbReference type="ARBA" id="ARBA00022714"/>
    </source>
</evidence>
<dbReference type="NCBIfam" id="TIGR00433">
    <property type="entry name" value="bioB"/>
    <property type="match status" value="1"/>
</dbReference>
<evidence type="ECO:0000256" key="20">
    <source>
        <dbReference type="ARBA" id="ARBA00051157"/>
    </source>
</evidence>
<evidence type="ECO:0000256" key="17">
    <source>
        <dbReference type="ARBA" id="ARBA00023014"/>
    </source>
</evidence>
<dbReference type="InterPro" id="IPR015421">
    <property type="entry name" value="PyrdxlP-dep_Trfase_major"/>
</dbReference>
<dbReference type="InterPro" id="IPR049704">
    <property type="entry name" value="Aminotrans_3_PPA_site"/>
</dbReference>
<gene>
    <name evidence="22" type="primary">bioB</name>
    <name evidence="21" type="synonym">bioA</name>
    <name evidence="24" type="ORF">BXY_44440</name>
</gene>
<dbReference type="Gene3D" id="3.40.640.10">
    <property type="entry name" value="Type I PLP-dependent aspartate aminotransferase-like (Major domain)"/>
    <property type="match status" value="1"/>
</dbReference>
<dbReference type="CDD" id="cd01335">
    <property type="entry name" value="Radical_SAM"/>
    <property type="match status" value="1"/>
</dbReference>
<evidence type="ECO:0000256" key="1">
    <source>
        <dbReference type="ARBA" id="ARBA00001933"/>
    </source>
</evidence>
<dbReference type="HOGENOM" id="CLU_016922_9_0_10"/>
<feature type="modified residue" description="N6-(pyridoxal phosphate)lysine" evidence="21">
    <location>
        <position position="701"/>
    </location>
</feature>
<evidence type="ECO:0000256" key="8">
    <source>
        <dbReference type="ARBA" id="ARBA00022485"/>
    </source>
</evidence>
<evidence type="ECO:0000313" key="25">
    <source>
        <dbReference type="Proteomes" id="UP000008795"/>
    </source>
</evidence>
<evidence type="ECO:0000256" key="2">
    <source>
        <dbReference type="ARBA" id="ARBA00003991"/>
    </source>
</evidence>
<dbReference type="FunFam" id="3.20.20.70:FF:000026">
    <property type="entry name" value="Biotin synthase"/>
    <property type="match status" value="1"/>
</dbReference>
<comment type="similarity">
    <text evidence="6">In the C-terminal section; belongs to the class-III pyridoxal-phosphate-dependent aminotransferase family. BioA subfamily.</text>
</comment>
<evidence type="ECO:0000256" key="11">
    <source>
        <dbReference type="ARBA" id="ARBA00022691"/>
    </source>
</evidence>
<reference evidence="24 25" key="2">
    <citation type="submission" date="2010-03" db="EMBL/GenBank/DDBJ databases">
        <authorList>
            <person name="Pajon A."/>
        </authorList>
    </citation>
    <scope>NUCLEOTIDE SEQUENCE [LARGE SCALE GENOMIC DNA]</scope>
    <source>
        <strain evidence="24 25">XB1A</strain>
    </source>
</reference>
<dbReference type="EC" id="2.6.1.62" evidence="21"/>
<keyword evidence="14 22" id="KW-0093">Biotin biosynthesis</keyword>
<feature type="binding site" evidence="21">
    <location>
        <begin position="735"/>
        <end position="736"/>
    </location>
    <ligand>
        <name>pyridoxal 5'-phosphate</name>
        <dbReference type="ChEBI" id="CHEBI:597326"/>
    </ligand>
</feature>
<dbReference type="HAMAP" id="MF_00834">
    <property type="entry name" value="BioA"/>
    <property type="match status" value="1"/>
</dbReference>
<dbReference type="PROSITE" id="PS51918">
    <property type="entry name" value="RADICAL_SAM"/>
    <property type="match status" value="1"/>
</dbReference>
<dbReference type="InterPro" id="IPR015424">
    <property type="entry name" value="PyrdxlP-dep_Trfase"/>
</dbReference>
<feature type="binding site" evidence="22">
    <location>
        <position position="378"/>
    </location>
    <ligand>
        <name>[2Fe-2S] cluster</name>
        <dbReference type="ChEBI" id="CHEBI:190135"/>
    </ligand>
</feature>
<dbReference type="EC" id="2.8.1.6" evidence="22"/>
<comment type="function">
    <text evidence="21">Catalyzes the transfer of the alpha-amino group from S-adenosyl-L-methionine (SAM) to 7-keto-8-aminopelargonic acid (KAPA) to form 7,8-diaminopelargonic acid (DAPA). It is the only aminotransferase known to utilize SAM as an amino donor.</text>
</comment>
<comment type="function">
    <text evidence="2">Catalyzes two activities which are involved in the biotine biosynthesis: the conversion of dethiobiotin (DTB) to biotin by the insertion of a sulfur atom into dethiobiotin via a radical-based mechanism, and the transfer of the alpha-amino group from S-adenosyl-L-methionine (SAM) to 7-keto-8-aminopelargonic acid (KAPA) to form 7,8-diaminopelargonic acid (DAPA).</text>
</comment>
<feature type="site" description="Participates in the substrate recognition with KAPA and in a stacking interaction with the adenine ring of SAM" evidence="21">
    <location>
        <position position="443"/>
    </location>
</feature>
<dbReference type="GO" id="GO:0009102">
    <property type="term" value="P:biotin biosynthetic process"/>
    <property type="evidence" value="ECO:0007669"/>
    <property type="project" value="UniProtKB-UniRule"/>
</dbReference>
<feature type="binding site" evidence="22">
    <location>
        <position position="172"/>
    </location>
    <ligand>
        <name>[4Fe-4S] cluster</name>
        <dbReference type="ChEBI" id="CHEBI:49883"/>
        <note>4Fe-4S-S-AdoMet</note>
    </ligand>
</feature>
<evidence type="ECO:0000256" key="22">
    <source>
        <dbReference type="HAMAP-Rule" id="MF_01694"/>
    </source>
</evidence>
<evidence type="ECO:0000256" key="5">
    <source>
        <dbReference type="ARBA" id="ARBA00005255"/>
    </source>
</evidence>
<feature type="binding site" evidence="22">
    <location>
        <position position="216"/>
    </location>
    <ligand>
        <name>[2Fe-2S] cluster</name>
        <dbReference type="ChEBI" id="CHEBI:190135"/>
    </ligand>
</feature>
<keyword evidence="15 21" id="KW-0663">Pyridoxal phosphate</keyword>
<comment type="subunit">
    <text evidence="7 22">Homodimer.</text>
</comment>
<dbReference type="PANTHER" id="PTHR42684">
    <property type="entry name" value="ADENOSYLMETHIONINE-8-AMINO-7-OXONONANOATE AMINOTRANSFERASE"/>
    <property type="match status" value="1"/>
</dbReference>
<dbReference type="GO" id="GO:0004015">
    <property type="term" value="F:adenosylmethionine-8-amino-7-oxononanoate transaminase activity"/>
    <property type="evidence" value="ECO:0007669"/>
    <property type="project" value="UniProtKB-UniRule"/>
</dbReference>
<keyword evidence="12 22" id="KW-0001">2Fe-2S</keyword>
<comment type="catalytic activity">
    <reaction evidence="19 21">
        <text>(8S)-8-amino-7-oxononanoate + S-adenosyl-L-methionine = S-adenosyl-4-methylsulfanyl-2-oxobutanoate + (7R,8S)-7,8-diammoniononanoate</text>
        <dbReference type="Rhea" id="RHEA:16861"/>
        <dbReference type="ChEBI" id="CHEBI:16490"/>
        <dbReference type="ChEBI" id="CHEBI:59789"/>
        <dbReference type="ChEBI" id="CHEBI:149468"/>
        <dbReference type="ChEBI" id="CHEBI:149469"/>
        <dbReference type="EC" id="2.6.1.62"/>
    </reaction>
</comment>
<evidence type="ECO:0000256" key="19">
    <source>
        <dbReference type="ARBA" id="ARBA00048449"/>
    </source>
</evidence>
<keyword evidence="8 22" id="KW-0004">4Fe-4S</keyword>
<evidence type="ECO:0000256" key="13">
    <source>
        <dbReference type="ARBA" id="ARBA00022723"/>
    </source>
</evidence>
<comment type="subcellular location">
    <subcellularLocation>
        <location evidence="21">Cytoplasm</location>
    </subcellularLocation>
</comment>
<comment type="similarity">
    <text evidence="5">In the N-terminal section; belongs to the radical SAM superfamily. Biotin synthase family.</text>
</comment>
<feature type="binding site" evidence="21">
    <location>
        <position position="818"/>
    </location>
    <ligand>
        <name>substrate</name>
    </ligand>
</feature>
<comment type="pathway">
    <text evidence="4 21">Cofactor biosynthesis; biotin biosynthesis; 7,8-diaminononanoate from 8-amino-7-oxononanoate (SAM route): step 1/1.</text>
</comment>
<comment type="similarity">
    <text evidence="21">Belongs to the class-III pyridoxal-phosphate-dependent aminotransferase family. BioA subfamily.</text>
</comment>
<feature type="binding site" evidence="21">
    <location>
        <begin position="538"/>
        <end position="539"/>
    </location>
    <ligand>
        <name>pyridoxal 5'-phosphate</name>
        <dbReference type="ChEBI" id="CHEBI:597326"/>
    </ligand>
</feature>
<proteinExistence type="inferred from homology"/>
<evidence type="ECO:0000256" key="21">
    <source>
        <dbReference type="HAMAP-Rule" id="MF_00834"/>
    </source>
</evidence>
<dbReference type="SFLD" id="SFLDG01060">
    <property type="entry name" value="BATS_domain_containing"/>
    <property type="match status" value="1"/>
</dbReference>
<feature type="binding site" evidence="21">
    <location>
        <position position="734"/>
    </location>
    <ligand>
        <name>substrate</name>
    </ligand>
</feature>
<comment type="cofactor">
    <cofactor evidence="22">
        <name>[4Fe-4S] cluster</name>
        <dbReference type="ChEBI" id="CHEBI:49883"/>
    </cofactor>
    <text evidence="22">Binds 1 [4Fe-4S] cluster. The cluster is coordinated with 3 cysteines and an exchangeable S-adenosyl-L-methionine.</text>
</comment>
<evidence type="ECO:0000256" key="9">
    <source>
        <dbReference type="ARBA" id="ARBA00022576"/>
    </source>
</evidence>
<dbReference type="SMART" id="SM00729">
    <property type="entry name" value="Elp3"/>
    <property type="match status" value="1"/>
</dbReference>
<comment type="pathway">
    <text evidence="3 22">Cofactor biosynthesis; biotin biosynthesis; biotin from 7,8-diaminononanoate: step 2/2.</text>
</comment>
<dbReference type="NCBIfam" id="TIGR00508">
    <property type="entry name" value="bioA"/>
    <property type="match status" value="1"/>
</dbReference>
<evidence type="ECO:0000259" key="23">
    <source>
        <dbReference type="PROSITE" id="PS51918"/>
    </source>
</evidence>
<dbReference type="NCBIfam" id="NF004624">
    <property type="entry name" value="PRK05964.1"/>
    <property type="match status" value="1"/>
</dbReference>
<dbReference type="Pfam" id="PF06968">
    <property type="entry name" value="BATS"/>
    <property type="match status" value="1"/>
</dbReference>
<dbReference type="GO" id="GO:0005506">
    <property type="term" value="F:iron ion binding"/>
    <property type="evidence" value="ECO:0007669"/>
    <property type="project" value="UniProtKB-UniRule"/>
</dbReference>
<evidence type="ECO:0000256" key="7">
    <source>
        <dbReference type="ARBA" id="ARBA00011738"/>
    </source>
</evidence>
<dbReference type="GO" id="GO:0051539">
    <property type="term" value="F:4 iron, 4 sulfur cluster binding"/>
    <property type="evidence" value="ECO:0007669"/>
    <property type="project" value="UniProtKB-KW"/>
</dbReference>
<dbReference type="SMART" id="SM00876">
    <property type="entry name" value="BATS"/>
    <property type="match status" value="1"/>
</dbReference>
<dbReference type="PROSITE" id="PS00600">
    <property type="entry name" value="AA_TRANSFER_CLASS_3"/>
    <property type="match status" value="1"/>
</dbReference>
<comment type="cofactor">
    <cofactor evidence="22">
        <name>[2Fe-2S] cluster</name>
        <dbReference type="ChEBI" id="CHEBI:190135"/>
    </cofactor>
    <text evidence="22">Binds 1 [2Fe-2S] cluster. The cluster is coordinated with 3 cysteines and 1 arginine.</text>
</comment>
<dbReference type="GO" id="GO:0005737">
    <property type="term" value="C:cytoplasm"/>
    <property type="evidence" value="ECO:0007669"/>
    <property type="project" value="UniProtKB-SubCell"/>
</dbReference>
<dbReference type="GO" id="GO:0004076">
    <property type="term" value="F:biotin synthase activity"/>
    <property type="evidence" value="ECO:0007669"/>
    <property type="project" value="UniProtKB-UniRule"/>
</dbReference>
<keyword evidence="13 22" id="KW-0479">Metal-binding</keyword>
<sequence length="851" mass="95494">MPDSISTYAKNTGKRNKSTDIRNRKLACLSKESLYICHVLTNKSKKSMKQQRHIQTTRTLLSRFRYWGRKNYAAFASMGREFQIGHLHINVVDVALRKQNAKITIPYHTFMTLQEIKDQVLAGIDISPDQAAWLANMADSEALYAAAHEITVARASHEFDMCSIINAKSGRCPENCKWCAQSSHYKTKADIYDLLPAEECLRQAKYNEAQDVNRFSLVTSGRKPSPKQITQLCDTVRQMRRHSSIQLCASLGLLNEEELRSLYEAGITRYHCNLETAPSYFSKLCTTHTQEQKRATLDAARRVGMDICCGGIIGMGETMEQRIEFAFTLKELNVQSIPINLLSPIPGTPLENEQPLSEEEILKTIAIFRFINPTAFLRFAGGRSQLSSEAMHKALYIGINSAIVGDLLTTLGSKVSEDKKMIQEEGYHFAASQFDREHIWHPYTSTTDPLPVYKVKRADGVTITLEDGQTLIDGMSSWWCAVHGYNHPVLNQAAKEQLDKMSHVMFGGLTHDPAIELGKLLLPLVPSSMQKIFYADSGSVAVEVALKMAVQYWYAAGKPEKNNFVTIRSGYHGDTWNAMSVCDPVTGMHSLFGSALPVRYFVPSPTSRFDGEWNPEDILPLQEIIEKHSKELAALILEPVVQGAGGMWFYHPQYLREAEKLCRKHDILLIFDEIATGFGRTGKLFAWEHAGVEPDIMCIGKALTGGYMTLSAVLASNRIADTISNHAPGAFMHGPTFMGNPLACAVACASVRLLLESDWQENVKRIETQLKEELAPAREFPEVADVRILGAIGVIEMKRPVNMAYMQRRFVEERIWVRPFGKLVYLMPPFIITSEQLGKLTSGLLKVIQKR</sequence>
<dbReference type="GO" id="GO:0030170">
    <property type="term" value="F:pyridoxal phosphate binding"/>
    <property type="evidence" value="ECO:0007669"/>
    <property type="project" value="UniProtKB-UniRule"/>
</dbReference>
<feature type="binding site" evidence="21">
    <location>
        <position position="571"/>
    </location>
    <ligand>
        <name>substrate</name>
    </ligand>
</feature>
<keyword evidence="10 22" id="KW-0808">Transferase</keyword>
<dbReference type="PATRIC" id="fig|657309.4.peg.3429"/>
<evidence type="ECO:0000256" key="3">
    <source>
        <dbReference type="ARBA" id="ARBA00004942"/>
    </source>
</evidence>
<evidence type="ECO:0000256" key="15">
    <source>
        <dbReference type="ARBA" id="ARBA00022898"/>
    </source>
</evidence>
<dbReference type="InterPro" id="IPR006638">
    <property type="entry name" value="Elp3/MiaA/NifB-like_rSAM"/>
</dbReference>
<dbReference type="InterPro" id="IPR015422">
    <property type="entry name" value="PyrdxlP-dep_Trfase_small"/>
</dbReference>
<dbReference type="KEGG" id="bxy:BXY_44440"/>
<keyword evidence="9 21" id="KW-0032">Aminotransferase</keyword>
<accession>D6D4S8</accession>
<keyword evidence="21" id="KW-0963">Cytoplasm</keyword>
<dbReference type="Pfam" id="PF00202">
    <property type="entry name" value="Aminotran_3"/>
    <property type="match status" value="1"/>
</dbReference>
<dbReference type="CDD" id="cd00610">
    <property type="entry name" value="OAT_like"/>
    <property type="match status" value="1"/>
</dbReference>
<dbReference type="Pfam" id="PF04055">
    <property type="entry name" value="Radical_SAM"/>
    <property type="match status" value="1"/>
</dbReference>
<dbReference type="eggNOG" id="COG0502">
    <property type="taxonomic scope" value="Bacteria"/>
</dbReference>
<evidence type="ECO:0000256" key="4">
    <source>
        <dbReference type="ARBA" id="ARBA00005063"/>
    </source>
</evidence>
<comment type="function">
    <text evidence="22">Catalyzes the conversion of dethiobiotin (DTB) to biotin by the insertion of a sulfur atom into dethiobiotin via a radical-based mechanism.</text>
</comment>
<dbReference type="SFLD" id="SFLDS00029">
    <property type="entry name" value="Radical_SAM"/>
    <property type="match status" value="1"/>
</dbReference>
<evidence type="ECO:0000256" key="14">
    <source>
        <dbReference type="ARBA" id="ARBA00022756"/>
    </source>
</evidence>
<feature type="binding site" evidence="21">
    <location>
        <position position="672"/>
    </location>
    <ligand>
        <name>pyridoxal 5'-phosphate</name>
        <dbReference type="ChEBI" id="CHEBI:597326"/>
    </ligand>
</feature>
<keyword evidence="18" id="KW-0511">Multifunctional enzyme</keyword>
<feature type="binding site" evidence="22">
    <location>
        <position position="308"/>
    </location>
    <ligand>
        <name>[2Fe-2S] cluster</name>
        <dbReference type="ChEBI" id="CHEBI:190135"/>
    </ligand>
</feature>
<dbReference type="InterPro" id="IPR005814">
    <property type="entry name" value="Aminotrans_3"/>
</dbReference>
<feature type="binding site" evidence="22">
    <location>
        <position position="179"/>
    </location>
    <ligand>
        <name>[4Fe-4S] cluster</name>
        <dbReference type="ChEBI" id="CHEBI:49883"/>
        <note>4Fe-4S-S-AdoMet</note>
    </ligand>
</feature>
<comment type="catalytic activity">
    <reaction evidence="20 22">
        <text>(4R,5S)-dethiobiotin + (sulfur carrier)-SH + 2 reduced [2Fe-2S]-[ferredoxin] + 2 S-adenosyl-L-methionine = (sulfur carrier)-H + biotin + 2 5'-deoxyadenosine + 2 L-methionine + 2 oxidized [2Fe-2S]-[ferredoxin]</text>
        <dbReference type="Rhea" id="RHEA:22060"/>
        <dbReference type="Rhea" id="RHEA-COMP:10000"/>
        <dbReference type="Rhea" id="RHEA-COMP:10001"/>
        <dbReference type="Rhea" id="RHEA-COMP:14737"/>
        <dbReference type="Rhea" id="RHEA-COMP:14739"/>
        <dbReference type="ChEBI" id="CHEBI:17319"/>
        <dbReference type="ChEBI" id="CHEBI:29917"/>
        <dbReference type="ChEBI" id="CHEBI:33737"/>
        <dbReference type="ChEBI" id="CHEBI:33738"/>
        <dbReference type="ChEBI" id="CHEBI:57586"/>
        <dbReference type="ChEBI" id="CHEBI:57844"/>
        <dbReference type="ChEBI" id="CHEBI:59789"/>
        <dbReference type="ChEBI" id="CHEBI:64428"/>
        <dbReference type="ChEBI" id="CHEBI:149473"/>
        <dbReference type="EC" id="2.8.1.6"/>
    </reaction>
</comment>
<dbReference type="GO" id="GO:0051537">
    <property type="term" value="F:2 iron, 2 sulfur cluster binding"/>
    <property type="evidence" value="ECO:0007669"/>
    <property type="project" value="UniProtKB-KW"/>
</dbReference>
<dbReference type="UniPathway" id="UPA00078">
    <property type="reaction ID" value="UER00160"/>
</dbReference>
<dbReference type="InterPro" id="IPR010722">
    <property type="entry name" value="BATS_dom"/>
</dbReference>
<dbReference type="InterPro" id="IPR002684">
    <property type="entry name" value="Biotin_synth/BioAB"/>
</dbReference>
<dbReference type="InterPro" id="IPR013785">
    <property type="entry name" value="Aldolase_TIM"/>
</dbReference>
<protein>
    <recommendedName>
        <fullName evidence="21 22">Multifunctional fusion protein</fullName>
    </recommendedName>
    <domain>
        <recommendedName>
            <fullName evidence="21">Adenosylmethionine-8-amino-7-oxononanoate aminotransferase</fullName>
            <ecNumber evidence="21">2.6.1.62</ecNumber>
        </recommendedName>
        <alternativeName>
            <fullName evidence="21">7,8-diamino-pelargonic acid aminotransferase</fullName>
        </alternativeName>
        <alternativeName>
            <fullName evidence="21">7,8-diaminononanoate synthase</fullName>
        </alternativeName>
        <alternativeName>
            <fullName evidence="21">Diaminopelargonic acid synthase</fullName>
            <shortName evidence="21">DANS</shortName>
            <shortName evidence="21">DAPA AT</shortName>
            <shortName evidence="21">DAPA aminotransferase</shortName>
        </alternativeName>
    </domain>
    <domain>
        <recommendedName>
            <fullName evidence="22">Biotin synthase</fullName>
            <ecNumber evidence="22">2.8.1.6</ecNumber>
        </recommendedName>
    </domain>
</protein>
<keyword evidence="17 22" id="KW-0411">Iron-sulfur</keyword>
<dbReference type="AlphaFoldDB" id="D6D4S8"/>
<dbReference type="SUPFAM" id="SSF102114">
    <property type="entry name" value="Radical SAM enzymes"/>
    <property type="match status" value="1"/>
</dbReference>
<dbReference type="SFLD" id="SFLDG01278">
    <property type="entry name" value="biotin_synthase_like"/>
    <property type="match status" value="1"/>
</dbReference>
<dbReference type="InterPro" id="IPR007197">
    <property type="entry name" value="rSAM"/>
</dbReference>
<feature type="binding site" evidence="21">
    <location>
        <position position="478"/>
    </location>
    <ligand>
        <name>substrate</name>
    </ligand>
</feature>
<feature type="binding site" evidence="21">
    <location>
        <position position="701"/>
    </location>
    <ligand>
        <name>substrate</name>
    </ligand>
</feature>
<reference evidence="24 25" key="1">
    <citation type="submission" date="2010-03" db="EMBL/GenBank/DDBJ databases">
        <title>The genome sequence of Bacteriodes xylanisolvens XB1A.</title>
        <authorList>
            <consortium name="metaHIT consortium -- http://www.metahit.eu/"/>
            <person name="Pajon A."/>
            <person name="Turner K."/>
            <person name="Parkhill J."/>
            <person name="Bernalier A."/>
        </authorList>
    </citation>
    <scope>NUCLEOTIDE SEQUENCE [LARGE SCALE GENOMIC DNA]</scope>
    <source>
        <strain evidence="24 25">XB1A</strain>
    </source>
</reference>
<comment type="similarity">
    <text evidence="22">Belongs to the radical SAM superfamily. Biotin synthase family.</text>
</comment>
<dbReference type="SUPFAM" id="SSF53383">
    <property type="entry name" value="PLP-dependent transferases"/>
    <property type="match status" value="1"/>
</dbReference>
<dbReference type="HAMAP" id="MF_01694">
    <property type="entry name" value="BioB"/>
    <property type="match status" value="1"/>
</dbReference>
<evidence type="ECO:0000256" key="16">
    <source>
        <dbReference type="ARBA" id="ARBA00023004"/>
    </source>
</evidence>
<keyword evidence="16 22" id="KW-0408">Iron</keyword>
<feature type="binding site" evidence="22">
    <location>
        <position position="176"/>
    </location>
    <ligand>
        <name>[4Fe-4S] cluster</name>
        <dbReference type="ChEBI" id="CHEBI:49883"/>
        <note>4Fe-4S-S-AdoMet</note>
    </ligand>
</feature>
<feature type="binding site" evidence="22">
    <location>
        <position position="248"/>
    </location>
    <ligand>
        <name>[2Fe-2S] cluster</name>
        <dbReference type="ChEBI" id="CHEBI:190135"/>
    </ligand>
</feature>
<feature type="domain" description="Radical SAM core" evidence="23">
    <location>
        <begin position="154"/>
        <end position="383"/>
    </location>
</feature>
<organism evidence="24 25">
    <name type="scientific">Bacteroides xylanisolvens XB1A</name>
    <dbReference type="NCBI Taxonomy" id="657309"/>
    <lineage>
        <taxon>Bacteria</taxon>
        <taxon>Pseudomonadati</taxon>
        <taxon>Bacteroidota</taxon>
        <taxon>Bacteroidia</taxon>
        <taxon>Bacteroidales</taxon>
        <taxon>Bacteroidaceae</taxon>
        <taxon>Bacteroides</taxon>
    </lineage>
</organism>
<dbReference type="InterPro" id="IPR058240">
    <property type="entry name" value="rSAM_sf"/>
</dbReference>
<evidence type="ECO:0000256" key="10">
    <source>
        <dbReference type="ARBA" id="ARBA00022679"/>
    </source>
</evidence>
<dbReference type="Gene3D" id="3.20.20.70">
    <property type="entry name" value="Aldolase class I"/>
    <property type="match status" value="1"/>
</dbReference>
<dbReference type="eggNOG" id="COG0161">
    <property type="taxonomic scope" value="Bacteria"/>
</dbReference>
<dbReference type="Gene3D" id="3.90.1150.10">
    <property type="entry name" value="Aspartate Aminotransferase, domain 1"/>
    <property type="match status" value="1"/>
</dbReference>
<name>D6D4S8_9BACE</name>
<evidence type="ECO:0000313" key="24">
    <source>
        <dbReference type="EMBL" id="CBK69322.1"/>
    </source>
</evidence>
<dbReference type="PANTHER" id="PTHR42684:SF17">
    <property type="entry name" value="ADENOSYLMETHIONINE-8-AMINO-7-OXONONANOATE AMINOTRANSFERASE"/>
    <property type="match status" value="1"/>
</dbReference>
<evidence type="ECO:0000256" key="6">
    <source>
        <dbReference type="ARBA" id="ARBA00006507"/>
    </source>
</evidence>
<dbReference type="EMBL" id="FP929033">
    <property type="protein sequence ID" value="CBK69322.1"/>
    <property type="molecule type" value="Genomic_DNA"/>
</dbReference>
<dbReference type="FunFam" id="3.40.640.10:FF:000041">
    <property type="entry name" value="Adenosylmethionine-8-amino-7-oxononanoate aminotransferase"/>
    <property type="match status" value="1"/>
</dbReference>